<keyword evidence="4" id="KW-0732">Signal</keyword>
<evidence type="ECO:0000256" key="7">
    <source>
        <dbReference type="ARBA" id="ARBA00023136"/>
    </source>
</evidence>
<dbReference type="InterPro" id="IPR032675">
    <property type="entry name" value="LRR_dom_sf"/>
</dbReference>
<dbReference type="EMBL" id="VOIH02000012">
    <property type="protein sequence ID" value="KAF3431065.1"/>
    <property type="molecule type" value="Genomic_DNA"/>
</dbReference>
<evidence type="ECO:0000256" key="1">
    <source>
        <dbReference type="ARBA" id="ARBA00004479"/>
    </source>
</evidence>
<keyword evidence="8" id="KW-0675">Receptor</keyword>
<evidence type="ECO:0000313" key="11">
    <source>
        <dbReference type="EMBL" id="KAF3431065.1"/>
    </source>
</evidence>
<name>A0A8K0GQV8_9ROSA</name>
<dbReference type="InterPro" id="IPR046956">
    <property type="entry name" value="RLP23-like"/>
</dbReference>
<dbReference type="InterPro" id="IPR001611">
    <property type="entry name" value="Leu-rich_rpt"/>
</dbReference>
<evidence type="ECO:0000313" key="12">
    <source>
        <dbReference type="Proteomes" id="UP000796880"/>
    </source>
</evidence>
<keyword evidence="2" id="KW-0433">Leucine-rich repeat</keyword>
<organism evidence="11 12">
    <name type="scientific">Rhamnella rubrinervis</name>
    <dbReference type="NCBI Taxonomy" id="2594499"/>
    <lineage>
        <taxon>Eukaryota</taxon>
        <taxon>Viridiplantae</taxon>
        <taxon>Streptophyta</taxon>
        <taxon>Embryophyta</taxon>
        <taxon>Tracheophyta</taxon>
        <taxon>Spermatophyta</taxon>
        <taxon>Magnoliopsida</taxon>
        <taxon>eudicotyledons</taxon>
        <taxon>Gunneridae</taxon>
        <taxon>Pentapetalae</taxon>
        <taxon>rosids</taxon>
        <taxon>fabids</taxon>
        <taxon>Rosales</taxon>
        <taxon>Rhamnaceae</taxon>
        <taxon>rhamnoid group</taxon>
        <taxon>Rhamneae</taxon>
        <taxon>Rhamnella</taxon>
    </lineage>
</organism>
<evidence type="ECO:0000256" key="9">
    <source>
        <dbReference type="ARBA" id="ARBA00023180"/>
    </source>
</evidence>
<dbReference type="Pfam" id="PF00560">
    <property type="entry name" value="LRR_1"/>
    <property type="match status" value="3"/>
</dbReference>
<protein>
    <submittedName>
        <fullName evidence="11">Uncharacterized protein</fullName>
    </submittedName>
</protein>
<evidence type="ECO:0000256" key="2">
    <source>
        <dbReference type="ARBA" id="ARBA00022614"/>
    </source>
</evidence>
<keyword evidence="7 10" id="KW-0472">Membrane</keyword>
<comment type="subcellular location">
    <subcellularLocation>
        <location evidence="1">Membrane</location>
        <topology evidence="1">Single-pass type I membrane protein</topology>
    </subcellularLocation>
</comment>
<evidence type="ECO:0000256" key="10">
    <source>
        <dbReference type="SAM" id="Phobius"/>
    </source>
</evidence>
<evidence type="ECO:0000256" key="5">
    <source>
        <dbReference type="ARBA" id="ARBA00022737"/>
    </source>
</evidence>
<proteinExistence type="predicted"/>
<evidence type="ECO:0000256" key="4">
    <source>
        <dbReference type="ARBA" id="ARBA00022729"/>
    </source>
</evidence>
<dbReference type="PANTHER" id="PTHR48063">
    <property type="entry name" value="LRR RECEPTOR-LIKE KINASE"/>
    <property type="match status" value="1"/>
</dbReference>
<dbReference type="FunFam" id="3.80.10.10:FF:000041">
    <property type="entry name" value="LRR receptor-like serine/threonine-protein kinase ERECTA"/>
    <property type="match status" value="1"/>
</dbReference>
<dbReference type="Gene3D" id="3.80.10.10">
    <property type="entry name" value="Ribonuclease Inhibitor"/>
    <property type="match status" value="1"/>
</dbReference>
<dbReference type="PANTHER" id="PTHR48063:SF29">
    <property type="entry name" value="LRR RECEPTOR-LIKE KINASE FAMILY PROTEIN"/>
    <property type="match status" value="1"/>
</dbReference>
<evidence type="ECO:0000256" key="6">
    <source>
        <dbReference type="ARBA" id="ARBA00022989"/>
    </source>
</evidence>
<feature type="transmembrane region" description="Helical" evidence="10">
    <location>
        <begin position="130"/>
        <end position="153"/>
    </location>
</feature>
<evidence type="ECO:0000256" key="3">
    <source>
        <dbReference type="ARBA" id="ARBA00022692"/>
    </source>
</evidence>
<dbReference type="SUPFAM" id="SSF52058">
    <property type="entry name" value="L domain-like"/>
    <property type="match status" value="1"/>
</dbReference>
<keyword evidence="3 10" id="KW-0812">Transmembrane</keyword>
<dbReference type="PRINTS" id="PR00019">
    <property type="entry name" value="LEURICHRPT"/>
</dbReference>
<dbReference type="Proteomes" id="UP000796880">
    <property type="component" value="Unassembled WGS sequence"/>
</dbReference>
<keyword evidence="9" id="KW-0325">Glycoprotein</keyword>
<evidence type="ECO:0000256" key="8">
    <source>
        <dbReference type="ARBA" id="ARBA00023170"/>
    </source>
</evidence>
<sequence length="193" mass="21393">MNNLSGNIPAGETNLSGLHAMNLSGNQLTGTIPNNIGDLKHLEILDLSCNHLEGPIPISMTLLSHLNLSHNNLSGPIPSANQFQTFNDPSIYEGNLVLCGSPLPAVCSDSKPLGEKDIRGNVEDDDLDKLWFYVSIGLGFIVGFWAVCGGLVINKSWRESYFRFLDNVKDRLLLLIAMNVARFRRMRVRWNTK</sequence>
<gene>
    <name evidence="11" type="ORF">FNV43_RR25795</name>
</gene>
<dbReference type="AlphaFoldDB" id="A0A8K0GQV8"/>
<dbReference type="OrthoDB" id="1719097at2759"/>
<keyword evidence="6 10" id="KW-1133">Transmembrane helix</keyword>
<keyword evidence="12" id="KW-1185">Reference proteome</keyword>
<accession>A0A8K0GQV8</accession>
<comment type="caution">
    <text evidence="11">The sequence shown here is derived from an EMBL/GenBank/DDBJ whole genome shotgun (WGS) entry which is preliminary data.</text>
</comment>
<reference evidence="11" key="1">
    <citation type="submission" date="2020-03" db="EMBL/GenBank/DDBJ databases">
        <title>A high-quality chromosome-level genome assembly of a woody plant with both climbing and erect habits, Rhamnella rubrinervis.</title>
        <authorList>
            <person name="Lu Z."/>
            <person name="Yang Y."/>
            <person name="Zhu X."/>
            <person name="Sun Y."/>
        </authorList>
    </citation>
    <scope>NUCLEOTIDE SEQUENCE</scope>
    <source>
        <strain evidence="11">BYM</strain>
        <tissue evidence="11">Leaf</tissue>
    </source>
</reference>
<keyword evidence="5" id="KW-0677">Repeat</keyword>
<dbReference type="GO" id="GO:0016020">
    <property type="term" value="C:membrane"/>
    <property type="evidence" value="ECO:0007669"/>
    <property type="project" value="UniProtKB-SubCell"/>
</dbReference>